<reference evidence="2" key="1">
    <citation type="submission" date="2020-08" db="EMBL/GenBank/DDBJ databases">
        <title>Multicomponent nature underlies the extraordinary mechanical properties of spider dragline silk.</title>
        <authorList>
            <person name="Kono N."/>
            <person name="Nakamura H."/>
            <person name="Mori M."/>
            <person name="Yoshida Y."/>
            <person name="Ohtoshi R."/>
            <person name="Malay A.D."/>
            <person name="Moran D.A.P."/>
            <person name="Tomita M."/>
            <person name="Numata K."/>
            <person name="Arakawa K."/>
        </authorList>
    </citation>
    <scope>NUCLEOTIDE SEQUENCE</scope>
</reference>
<evidence type="ECO:0000313" key="2">
    <source>
        <dbReference type="EMBL" id="GFT39505.1"/>
    </source>
</evidence>
<dbReference type="Proteomes" id="UP000887013">
    <property type="component" value="Unassembled WGS sequence"/>
</dbReference>
<feature type="compositionally biased region" description="Low complexity" evidence="1">
    <location>
        <begin position="25"/>
        <end position="46"/>
    </location>
</feature>
<sequence>MDTNNDVASSPFLEEAEINTDEEMQPTPSSASTQPSNSNQSSDSTPGKIQNQSQVANSDQTKKIKETNIQKNLQKDFPPLPGHATPGYLHETPAEVQLSTISQNEPSSSLTDTLENLRNPQVKEIFELLDQVIAIATSNLSKHQKMRAIFKIADEDPGI</sequence>
<gene>
    <name evidence="2" type="ORF">NPIL_560991</name>
</gene>
<feature type="compositionally biased region" description="Polar residues" evidence="1">
    <location>
        <begin position="47"/>
        <end position="59"/>
    </location>
</feature>
<feature type="compositionally biased region" description="Acidic residues" evidence="1">
    <location>
        <begin position="14"/>
        <end position="24"/>
    </location>
</feature>
<name>A0A8X6TRG5_NEPPI</name>
<organism evidence="2 3">
    <name type="scientific">Nephila pilipes</name>
    <name type="common">Giant wood spider</name>
    <name type="synonym">Nephila maculata</name>
    <dbReference type="NCBI Taxonomy" id="299642"/>
    <lineage>
        <taxon>Eukaryota</taxon>
        <taxon>Metazoa</taxon>
        <taxon>Ecdysozoa</taxon>
        <taxon>Arthropoda</taxon>
        <taxon>Chelicerata</taxon>
        <taxon>Arachnida</taxon>
        <taxon>Araneae</taxon>
        <taxon>Araneomorphae</taxon>
        <taxon>Entelegynae</taxon>
        <taxon>Araneoidea</taxon>
        <taxon>Nephilidae</taxon>
        <taxon>Nephila</taxon>
    </lineage>
</organism>
<feature type="region of interest" description="Disordered" evidence="1">
    <location>
        <begin position="1"/>
        <end position="90"/>
    </location>
</feature>
<dbReference type="AlphaFoldDB" id="A0A8X6TRG5"/>
<proteinExistence type="predicted"/>
<dbReference type="EMBL" id="BMAW01063278">
    <property type="protein sequence ID" value="GFT39505.1"/>
    <property type="molecule type" value="Genomic_DNA"/>
</dbReference>
<evidence type="ECO:0000313" key="3">
    <source>
        <dbReference type="Proteomes" id="UP000887013"/>
    </source>
</evidence>
<keyword evidence="3" id="KW-1185">Reference proteome</keyword>
<protein>
    <submittedName>
        <fullName evidence="2">Uncharacterized protein</fullName>
    </submittedName>
</protein>
<evidence type="ECO:0000256" key="1">
    <source>
        <dbReference type="SAM" id="MobiDB-lite"/>
    </source>
</evidence>
<comment type="caution">
    <text evidence="2">The sequence shown here is derived from an EMBL/GenBank/DDBJ whole genome shotgun (WGS) entry which is preliminary data.</text>
</comment>
<accession>A0A8X6TRG5</accession>